<dbReference type="InterPro" id="IPR016024">
    <property type="entry name" value="ARM-type_fold"/>
</dbReference>
<dbReference type="Pfam" id="PF08146">
    <property type="entry name" value="BP28CT"/>
    <property type="match status" value="1"/>
</dbReference>
<dbReference type="SUPFAM" id="SSF48371">
    <property type="entry name" value="ARM repeat"/>
    <property type="match status" value="2"/>
</dbReference>
<evidence type="ECO:0000256" key="5">
    <source>
        <dbReference type="ARBA" id="ARBA00022552"/>
    </source>
</evidence>
<keyword evidence="7 8" id="KW-0687">Ribonucleoprotein</keyword>
<evidence type="ECO:0000256" key="4">
    <source>
        <dbReference type="ARBA" id="ARBA00022517"/>
    </source>
</evidence>
<name>A0ABP1CTX6_9APHY</name>
<feature type="domain" description="BP28 C-terminal" evidence="9">
    <location>
        <begin position="1800"/>
        <end position="1941"/>
    </location>
</feature>
<comment type="function">
    <text evidence="8">Involved in nucleolar processing of pre-18S ribosomal RNA.</text>
</comment>
<dbReference type="PANTHER" id="PTHR13457">
    <property type="entry name" value="BAP28"/>
    <property type="match status" value="1"/>
</dbReference>
<accession>A0ABP1CTX6</accession>
<dbReference type="Proteomes" id="UP001497453">
    <property type="component" value="Chromosome 10"/>
</dbReference>
<evidence type="ECO:0000256" key="1">
    <source>
        <dbReference type="ARBA" id="ARBA00004604"/>
    </source>
</evidence>
<gene>
    <name evidence="10" type="ORF">GFSPODELE1_LOCUS2024</name>
</gene>
<dbReference type="EMBL" id="OZ037953">
    <property type="protein sequence ID" value="CAL1698152.1"/>
    <property type="molecule type" value="Genomic_DNA"/>
</dbReference>
<evidence type="ECO:0000256" key="8">
    <source>
        <dbReference type="RuleBase" id="RU367065"/>
    </source>
</evidence>
<keyword evidence="11" id="KW-1185">Reference proteome</keyword>
<evidence type="ECO:0000259" key="9">
    <source>
        <dbReference type="SMART" id="SM01036"/>
    </source>
</evidence>
<dbReference type="InterPro" id="IPR011989">
    <property type="entry name" value="ARM-like"/>
</dbReference>
<comment type="subunit">
    <text evidence="8">Component of the ribosomal small subunit (SSU) processome.</text>
</comment>
<evidence type="ECO:0000256" key="6">
    <source>
        <dbReference type="ARBA" id="ARBA00023242"/>
    </source>
</evidence>
<evidence type="ECO:0000256" key="3">
    <source>
        <dbReference type="ARBA" id="ARBA00015399"/>
    </source>
</evidence>
<dbReference type="InterPro" id="IPR012954">
    <property type="entry name" value="BP28_C_dom"/>
</dbReference>
<dbReference type="SMART" id="SM01036">
    <property type="entry name" value="BP28CT"/>
    <property type="match status" value="1"/>
</dbReference>
<keyword evidence="6 8" id="KW-0539">Nucleus</keyword>
<keyword evidence="4 8" id="KW-0690">Ribosome biogenesis</keyword>
<reference evidence="11" key="1">
    <citation type="submission" date="2024-04" db="EMBL/GenBank/DDBJ databases">
        <authorList>
            <person name="Shaw F."/>
            <person name="Minotto A."/>
        </authorList>
    </citation>
    <scope>NUCLEOTIDE SEQUENCE [LARGE SCALE GENOMIC DNA]</scope>
</reference>
<comment type="similarity">
    <text evidence="2 8">Belongs to the HEATR1/UTP10 family.</text>
</comment>
<sequence length="2069" mass="227622">MVSSLAAQLAKNASLNSALLVDKSRRKPTQSYLFTPKEADQHDLDSIYALGVNGFTQLATLNGLLRAYDASLFSDAAKALDRTLQPSDVVADLDRALDSFLPLLGPYLLENPTGKVLEWLVRRFRVNEFNVSPVLALFLPYHESPHFAKMLSILHITEASPFAPLIPFKTTSTPLSRPALVKILLQPQNSDFARFVASILPAALQMEAIGGVHRGLIAFHTSVLLDFIKKNHDARKGNVPDESILAWYLPAASEPLQICSKVEVESSREALVKETILSAFLLLSALSHTCPLTAEALSSILKLATACASRVSPKHLTRTFIALCAVQDNVSDVVWSNTLTKSVLRIPDIEQELKEALPYAGSEKFIGGFLSELVPRLSDEQAFRVVDALVTHSELPAILIRSLTVSLFKALVEQSSTESHSKIRSLLVQVQQRHPDVLQNSYDDMLETDSDKKDVLEQALLSLSMDLPGTTKKLDSVVGSMNADSNVRIIAVRELYEKLKTGDSEEKASIQSALMIRIQDTSAPVLEALYANPAELLPIIFNDASAYIDTISHVLHSSPAPGRSIIKAHVTFVARHLYPALVERSDGTKLAGRLFYDVALPFLLYSKPRQKTASAIWEILEATEKVDDATFGLARYELLAGCVDAARWETSDDREGGNRSASSFIKVNLAVAGRIAENVVASDMFGDHITAFLSKLQDQDAHARALAYLVVRSLLSRLSGEHQLDAGLRAMTSMGLEGLDTMSDFLKGAENVQEVLDDTNLGYAVFHKPSSRNTLSRMQASILVMLPTISRPSGVSLNWLDDPKAMTDTRASKYMQLMRTVYKLANSTVLPPMLAGYLLRVVLINLGEDSLRFLASIWLSSDPKVNADPSHYVSLHHAAAFLEAHHATQRWIDFQTIIPAILAALQHIDRRVRGAALECVTILAKLSQAKKPMALYAYDAIYGSSSDALQYLDWADLSKYIQALGDAREHILNDASYLAIFHQHHLAAPKWEPKRESGRYKKRILCYIMSHVNACGLPSLKVSLLKSVAEVSSSVKSQMLMDTIQSVGPTTASAFGPLYEEFSVLLISVFDASAADSLNDTSGTAWITYQDTLRHFFQSGSVAAARRALANRIIHGLFAELTLQRKVELCQLLLELGQSDHDVSKDCRDILISVLTEVPVIVHVLRALQPDYADVEQRASKRAKVDGSEEGGSKGSLSSLNAFADILSASQLPGSVELLTVILETLTKLVHDVPAASGDKVFAEQLLLSALENSANHMHEDTRLPATAIRLDILVELIRASENPQTFNQALLLMATLARLAPDAVLLNIMPIFTFMGSNVFHRDDSYSFRVVQKTIGSIVPVMISSLRKSHPERFELHVASRAFLRIFTDAANHIPRHRRTGFFSQLVDALTPQDFLAPVSMLLVDKVANRVVRQNVADARNSLTLPLTVLQRYPLELQLSTLVEILREAHRLTKAAANPDGSVQTFLELPSDDEHTEPATTMQRQAQALLIFVGQAIRTVPSAPFTDDTPAHSYSADLLSLTLDLAVSKNVISSIADTARSAIKDILSSMTAIDFVLGVFTILQSGEPTVQQGALELLGDNLAELKDASRTRVSKTVIKIIEATRKVLLSDVDESLVIASFHGLKGVVITMCPGEESALTSLVPVVVTYIRDDKSVASALDIMSSLVVKLGPRIIPYFKDIVSVSVSVFHSEGLSVQALSTSLNILQALLHSIPKFWSKNELAQVLDVYLESSSSAARTHVPEMATLMKAVAKKAPAKVLLPLLCETWTSVASADKEVSEDQLLAYWSVLKRTIRAAPRPIISDHLRQLFKTFLDAFQFFASNPQLQENIEPAAISTFLELVVKINEATFKPLFRKLFDWAFTIDDSMANARKLVFCHIYSALLDYFKGLMTPYMSFLLQPTIGLLEAFRKQSKVSTVQPIWRAVVEMLTKTFIHDDSVFWRDDKLRQLLSPLVSQLAVSVRFNDADSKAAVSECLLGLAEVLSDDSLLKSLNLDILMNTRSEDSRLRLQALTCSEAIWRSHGGKLLGFVSETVTFIAEAAEDDNDDVVREALRLKDAVESVAGRIDV</sequence>
<dbReference type="Pfam" id="PF23243">
    <property type="entry name" value="HEAT_HEATR1"/>
    <property type="match status" value="1"/>
</dbReference>
<organism evidence="10 11">
    <name type="scientific">Somion occarium</name>
    <dbReference type="NCBI Taxonomy" id="3059160"/>
    <lineage>
        <taxon>Eukaryota</taxon>
        <taxon>Fungi</taxon>
        <taxon>Dikarya</taxon>
        <taxon>Basidiomycota</taxon>
        <taxon>Agaricomycotina</taxon>
        <taxon>Agaricomycetes</taxon>
        <taxon>Polyporales</taxon>
        <taxon>Cerrenaceae</taxon>
        <taxon>Somion</taxon>
    </lineage>
</organism>
<evidence type="ECO:0000256" key="2">
    <source>
        <dbReference type="ARBA" id="ARBA00010559"/>
    </source>
</evidence>
<evidence type="ECO:0000313" key="10">
    <source>
        <dbReference type="EMBL" id="CAL1698152.1"/>
    </source>
</evidence>
<dbReference type="InterPro" id="IPR056473">
    <property type="entry name" value="HEAT_Utp10/HEAT1"/>
</dbReference>
<dbReference type="InterPro" id="IPR040191">
    <property type="entry name" value="UTP10"/>
</dbReference>
<protein>
    <recommendedName>
        <fullName evidence="3 8">U3 small nucleolar RNA-associated protein 10</fullName>
    </recommendedName>
</protein>
<keyword evidence="5 8" id="KW-0698">rRNA processing</keyword>
<comment type="subcellular location">
    <subcellularLocation>
        <location evidence="1 8">Nucleus</location>
        <location evidence="1 8">Nucleolus</location>
    </subcellularLocation>
</comment>
<dbReference type="PANTHER" id="PTHR13457:SF1">
    <property type="entry name" value="HEAT REPEAT-CONTAINING PROTEIN 1"/>
    <property type="match status" value="1"/>
</dbReference>
<evidence type="ECO:0000256" key="7">
    <source>
        <dbReference type="ARBA" id="ARBA00023274"/>
    </source>
</evidence>
<dbReference type="Gene3D" id="1.25.10.10">
    <property type="entry name" value="Leucine-rich Repeat Variant"/>
    <property type="match status" value="1"/>
</dbReference>
<evidence type="ECO:0000313" key="11">
    <source>
        <dbReference type="Proteomes" id="UP001497453"/>
    </source>
</evidence>
<proteinExistence type="inferred from homology"/>